<dbReference type="GO" id="GO:0004462">
    <property type="term" value="F:lactoylglutathione lyase activity"/>
    <property type="evidence" value="ECO:0007669"/>
    <property type="project" value="TreeGrafter"/>
</dbReference>
<dbReference type="GO" id="GO:0019243">
    <property type="term" value="P:methylglyoxal catabolic process to D-lactate via S-lactoyl-glutathione"/>
    <property type="evidence" value="ECO:0007669"/>
    <property type="project" value="TreeGrafter"/>
</dbReference>
<gene>
    <name evidence="6" type="ORF">PTE30175_04052</name>
</gene>
<dbReference type="InterPro" id="IPR004360">
    <property type="entry name" value="Glyas_Fos-R_dOase_dom"/>
</dbReference>
<dbReference type="SUPFAM" id="SSF54593">
    <property type="entry name" value="Glyoxalase/Bleomycin resistance protein/Dihydroxybiphenyl dioxygenase"/>
    <property type="match status" value="1"/>
</dbReference>
<dbReference type="Proteomes" id="UP000414233">
    <property type="component" value="Unassembled WGS sequence"/>
</dbReference>
<dbReference type="PANTHER" id="PTHR46036">
    <property type="entry name" value="LACTOYLGLUTATHIONE LYASE"/>
    <property type="match status" value="1"/>
</dbReference>
<dbReference type="PROSITE" id="PS51819">
    <property type="entry name" value="VOC"/>
    <property type="match status" value="1"/>
</dbReference>
<keyword evidence="6" id="KW-0223">Dioxygenase</keyword>
<dbReference type="AlphaFoldDB" id="A0A5E4XWZ9"/>
<reference evidence="6 7" key="1">
    <citation type="submission" date="2019-08" db="EMBL/GenBank/DDBJ databases">
        <authorList>
            <person name="Peeters C."/>
        </authorList>
    </citation>
    <scope>NUCLEOTIDE SEQUENCE [LARGE SCALE GENOMIC DNA]</scope>
    <source>
        <strain evidence="6 7">LMG 30175</strain>
    </source>
</reference>
<evidence type="ECO:0000313" key="6">
    <source>
        <dbReference type="EMBL" id="VVE40896.1"/>
    </source>
</evidence>
<dbReference type="PANTHER" id="PTHR46036:SF5">
    <property type="entry name" value="LACTOYLGLUTATHIONE LYASE"/>
    <property type="match status" value="1"/>
</dbReference>
<evidence type="ECO:0000256" key="4">
    <source>
        <dbReference type="ARBA" id="ARBA00033298"/>
    </source>
</evidence>
<protein>
    <recommendedName>
        <fullName evidence="2">Aldoketomutase</fullName>
    </recommendedName>
    <alternativeName>
        <fullName evidence="1">Ketone-aldehyde mutase</fullName>
    </alternativeName>
    <alternativeName>
        <fullName evidence="3">Methylglyoxalase</fullName>
    </alternativeName>
    <alternativeName>
        <fullName evidence="4">S-D-lactoylglutathione methylglyoxal lyase</fullName>
    </alternativeName>
</protein>
<sequence>MPKYIHSMIRVRELAPAIRFYTQGFGLRESHRLDFPSFTLVYLRDPESGFEIELTQNKGRTEPYDLGTGYGHMAFCTDDLDALRQSLDALGGQPTDIKSLSIDGEPVAQFFFVTDPDGYKIEVLKKAGHYV</sequence>
<evidence type="ECO:0000256" key="3">
    <source>
        <dbReference type="ARBA" id="ARBA00032460"/>
    </source>
</evidence>
<dbReference type="Pfam" id="PF00903">
    <property type="entry name" value="Glyoxalase"/>
    <property type="match status" value="1"/>
</dbReference>
<dbReference type="EMBL" id="CABPRZ010000020">
    <property type="protein sequence ID" value="VVE40896.1"/>
    <property type="molecule type" value="Genomic_DNA"/>
</dbReference>
<evidence type="ECO:0000256" key="1">
    <source>
        <dbReference type="ARBA" id="ARBA00030291"/>
    </source>
</evidence>
<dbReference type="OrthoDB" id="9789841at2"/>
<keyword evidence="7" id="KW-1185">Reference proteome</keyword>
<feature type="domain" description="VOC" evidence="5">
    <location>
        <begin position="3"/>
        <end position="126"/>
    </location>
</feature>
<evidence type="ECO:0000313" key="7">
    <source>
        <dbReference type="Proteomes" id="UP000414233"/>
    </source>
</evidence>
<evidence type="ECO:0000256" key="2">
    <source>
        <dbReference type="ARBA" id="ARBA00030892"/>
    </source>
</evidence>
<dbReference type="GO" id="GO:0051213">
    <property type="term" value="F:dioxygenase activity"/>
    <property type="evidence" value="ECO:0007669"/>
    <property type="project" value="UniProtKB-KW"/>
</dbReference>
<organism evidence="6 7">
    <name type="scientific">Pandoraea terrae</name>
    <dbReference type="NCBI Taxonomy" id="1537710"/>
    <lineage>
        <taxon>Bacteria</taxon>
        <taxon>Pseudomonadati</taxon>
        <taxon>Pseudomonadota</taxon>
        <taxon>Betaproteobacteria</taxon>
        <taxon>Burkholderiales</taxon>
        <taxon>Burkholderiaceae</taxon>
        <taxon>Pandoraea</taxon>
    </lineage>
</organism>
<keyword evidence="6" id="KW-0560">Oxidoreductase</keyword>
<name>A0A5E4XWZ9_9BURK</name>
<accession>A0A5E4XWZ9</accession>
<proteinExistence type="predicted"/>
<dbReference type="GO" id="GO:0005737">
    <property type="term" value="C:cytoplasm"/>
    <property type="evidence" value="ECO:0007669"/>
    <property type="project" value="TreeGrafter"/>
</dbReference>
<dbReference type="InterPro" id="IPR029068">
    <property type="entry name" value="Glyas_Bleomycin-R_OHBP_Dase"/>
</dbReference>
<dbReference type="RefSeq" id="WP_150698918.1">
    <property type="nucleotide sequence ID" value="NZ_CABPRZ010000020.1"/>
</dbReference>
<dbReference type="Gene3D" id="3.10.180.10">
    <property type="entry name" value="2,3-Dihydroxybiphenyl 1,2-Dioxygenase, domain 1"/>
    <property type="match status" value="1"/>
</dbReference>
<evidence type="ECO:0000259" key="5">
    <source>
        <dbReference type="PROSITE" id="PS51819"/>
    </source>
</evidence>
<dbReference type="InterPro" id="IPR037523">
    <property type="entry name" value="VOC_core"/>
</dbReference>